<sequence>MAAGVLSTVRWSTACAVLLNAVAASTGAAVAAVAFGRCGGGAIGPAAAAASAALAARLLASAVAGFAQGAAASAIAAGAIGAHVDSERDLRQLSRLRYKRWLWWTRFGMIITVLQFVLAIYLMCIILRDVLAGGSSTQCFSGQNQKSDGRRILLIAFLVTMWVATIVQCATGSDVLRWRSFYASHDFAWRAHYREVFDHGIREGPLLDFGRNPLMFPCVWLNRQGVLTPWTRARRPVLEGDNWWRGHAAAFLKYANVAPEVLRKGRVNQTKRETAYFVVVLHYLSTVVIAVRGTETPEDVITDGLCKECSLNIDDLDGLINSDHLSPQVKNAVLSSPHYGHAGIVESARELYTELEGHPIHEDKSGTMKTGFLSSLLGDGCECHGYNIQIVGHSLGGSVAALLGIKQHEVSDKLPITYSIVHNDEFSARLSMNSVIRLRSSAVKALSKGTSPNSAKVGKLVGGIMSAQTDDKDALDHCASADALQTVSEAELSNDQAHGRNPVHTIKGGLFLFGQAISCLINTPKHRVNSTAAINYELGRSRITTVSDGRKSVVASCGFMDVSHRGEGNPHINSHFLEDGLCECGGGHISPHSNDGPGLTSASDDCIITISSSEGQSPEVYLPGLVVHVVPVKKGASPLQNTIVTRQKNKSYKALIARRRDFMDLVVTHHMFLDHLPWRCHYAMQKVIETRKRDQLASDLSTAEEAV</sequence>
<feature type="signal peptide" evidence="2">
    <location>
        <begin position="1"/>
        <end position="24"/>
    </location>
</feature>
<feature type="chain" id="PRO_5018163733" evidence="2">
    <location>
        <begin position="25"/>
        <end position="707"/>
    </location>
</feature>
<dbReference type="EMBL" id="NCVQ01000004">
    <property type="protein sequence ID" value="PWZ34056.1"/>
    <property type="molecule type" value="Genomic_DNA"/>
</dbReference>
<protein>
    <submittedName>
        <fullName evidence="5">Uncharacterized protein</fullName>
    </submittedName>
</protein>
<evidence type="ECO:0000313" key="5">
    <source>
        <dbReference type="EMBL" id="PWZ34056.1"/>
    </source>
</evidence>
<proteinExistence type="predicted"/>
<gene>
    <name evidence="5" type="ORF">Zm00014a_015334</name>
</gene>
<dbReference type="Proteomes" id="UP000251960">
    <property type="component" value="Chromosome 3"/>
</dbReference>
<dbReference type="PANTHER" id="PTHR47030:SF4">
    <property type="entry name" value="FUNGAL LIPASE-LIKE DOMAIN-CONTAINING PROTEIN"/>
    <property type="match status" value="1"/>
</dbReference>
<dbReference type="CDD" id="cd00519">
    <property type="entry name" value="Lipase_3"/>
    <property type="match status" value="1"/>
</dbReference>
<dbReference type="Pfam" id="PF24057">
    <property type="entry name" value="DUF7358"/>
    <property type="match status" value="1"/>
</dbReference>
<keyword evidence="1" id="KW-1133">Transmembrane helix</keyword>
<keyword evidence="1" id="KW-0472">Membrane</keyword>
<dbReference type="Gene3D" id="3.40.50.1820">
    <property type="entry name" value="alpha/beta hydrolase"/>
    <property type="match status" value="1"/>
</dbReference>
<keyword evidence="2" id="KW-0732">Signal</keyword>
<evidence type="ECO:0000256" key="2">
    <source>
        <dbReference type="SAM" id="SignalP"/>
    </source>
</evidence>
<feature type="domain" description="Fungal lipase-type" evidence="3">
    <location>
        <begin position="288"/>
        <end position="405"/>
    </location>
</feature>
<dbReference type="SUPFAM" id="SSF53474">
    <property type="entry name" value="alpha/beta-Hydrolases"/>
    <property type="match status" value="1"/>
</dbReference>
<evidence type="ECO:0000313" key="6">
    <source>
        <dbReference type="Proteomes" id="UP000251960"/>
    </source>
</evidence>
<comment type="caution">
    <text evidence="5">The sequence shown here is derived from an EMBL/GenBank/DDBJ whole genome shotgun (WGS) entry which is preliminary data.</text>
</comment>
<dbReference type="InterPro" id="IPR029058">
    <property type="entry name" value="AB_hydrolase_fold"/>
</dbReference>
<feature type="domain" description="DUF7358" evidence="4">
    <location>
        <begin position="6"/>
        <end position="203"/>
    </location>
</feature>
<evidence type="ECO:0000259" key="3">
    <source>
        <dbReference type="Pfam" id="PF01764"/>
    </source>
</evidence>
<accession>A0A3L6FLI5</accession>
<evidence type="ECO:0000256" key="1">
    <source>
        <dbReference type="SAM" id="Phobius"/>
    </source>
</evidence>
<keyword evidence="1" id="KW-0812">Transmembrane</keyword>
<dbReference type="InterPro" id="IPR055782">
    <property type="entry name" value="DUF7358"/>
</dbReference>
<dbReference type="PANTHER" id="PTHR47030">
    <property type="entry name" value="LIPASE CLASS 3 FAMILY PROTEIN"/>
    <property type="match status" value="1"/>
</dbReference>
<dbReference type="InterPro" id="IPR002921">
    <property type="entry name" value="Fungal_lipase-type"/>
</dbReference>
<dbReference type="ExpressionAtlas" id="A0A3L6FLI5">
    <property type="expression patterns" value="baseline and differential"/>
</dbReference>
<dbReference type="GO" id="GO:0006629">
    <property type="term" value="P:lipid metabolic process"/>
    <property type="evidence" value="ECO:0007669"/>
    <property type="project" value="InterPro"/>
</dbReference>
<feature type="transmembrane region" description="Helical" evidence="1">
    <location>
        <begin position="58"/>
        <end position="82"/>
    </location>
</feature>
<dbReference type="AlphaFoldDB" id="A0A3L6FLI5"/>
<reference evidence="5 6" key="1">
    <citation type="journal article" date="2018" name="Nat. Genet.">
        <title>Extensive intraspecific gene order and gene structural variations between Mo17 and other maize genomes.</title>
        <authorList>
            <person name="Sun S."/>
            <person name="Zhou Y."/>
            <person name="Chen J."/>
            <person name="Shi J."/>
            <person name="Zhao H."/>
            <person name="Zhao H."/>
            <person name="Song W."/>
            <person name="Zhang M."/>
            <person name="Cui Y."/>
            <person name="Dong X."/>
            <person name="Liu H."/>
            <person name="Ma X."/>
            <person name="Jiao Y."/>
            <person name="Wang B."/>
            <person name="Wei X."/>
            <person name="Stein J.C."/>
            <person name="Glaubitz J.C."/>
            <person name="Lu F."/>
            <person name="Yu G."/>
            <person name="Liang C."/>
            <person name="Fengler K."/>
            <person name="Li B."/>
            <person name="Rafalski A."/>
            <person name="Schnable P.S."/>
            <person name="Ware D.H."/>
            <person name="Buckler E.S."/>
            <person name="Lai J."/>
        </authorList>
    </citation>
    <scope>NUCLEOTIDE SEQUENCE [LARGE SCALE GENOMIC DNA]</scope>
    <source>
        <strain evidence="6">cv. Missouri 17</strain>
        <tissue evidence="5">Seedling</tissue>
    </source>
</reference>
<organism evidence="5 6">
    <name type="scientific">Zea mays</name>
    <name type="common">Maize</name>
    <dbReference type="NCBI Taxonomy" id="4577"/>
    <lineage>
        <taxon>Eukaryota</taxon>
        <taxon>Viridiplantae</taxon>
        <taxon>Streptophyta</taxon>
        <taxon>Embryophyta</taxon>
        <taxon>Tracheophyta</taxon>
        <taxon>Spermatophyta</taxon>
        <taxon>Magnoliopsida</taxon>
        <taxon>Liliopsida</taxon>
        <taxon>Poales</taxon>
        <taxon>Poaceae</taxon>
        <taxon>PACMAD clade</taxon>
        <taxon>Panicoideae</taxon>
        <taxon>Andropogonodae</taxon>
        <taxon>Andropogoneae</taxon>
        <taxon>Tripsacinae</taxon>
        <taxon>Zea</taxon>
    </lineage>
</organism>
<dbReference type="Pfam" id="PF01764">
    <property type="entry name" value="Lipase_3"/>
    <property type="match status" value="1"/>
</dbReference>
<name>A0A3L6FLI5_MAIZE</name>
<feature type="transmembrane region" description="Helical" evidence="1">
    <location>
        <begin position="103"/>
        <end position="128"/>
    </location>
</feature>
<evidence type="ECO:0000259" key="4">
    <source>
        <dbReference type="Pfam" id="PF24057"/>
    </source>
</evidence>